<organism evidence="2 3">
    <name type="scientific">Aquicella lusitana</name>
    <dbReference type="NCBI Taxonomy" id="254246"/>
    <lineage>
        <taxon>Bacteria</taxon>
        <taxon>Pseudomonadati</taxon>
        <taxon>Pseudomonadota</taxon>
        <taxon>Gammaproteobacteria</taxon>
        <taxon>Legionellales</taxon>
        <taxon>Coxiellaceae</taxon>
        <taxon>Aquicella</taxon>
    </lineage>
</organism>
<dbReference type="OrthoDB" id="5643721at2"/>
<dbReference type="AlphaFoldDB" id="A0A370G5I7"/>
<reference evidence="2 3" key="1">
    <citation type="submission" date="2018-07" db="EMBL/GenBank/DDBJ databases">
        <title>Genomic Encyclopedia of Type Strains, Phase IV (KMG-IV): sequencing the most valuable type-strain genomes for metagenomic binning, comparative biology and taxonomic classification.</title>
        <authorList>
            <person name="Goeker M."/>
        </authorList>
    </citation>
    <scope>NUCLEOTIDE SEQUENCE [LARGE SCALE GENOMIC DNA]</scope>
    <source>
        <strain evidence="2 3">DSM 16500</strain>
    </source>
</reference>
<comment type="caution">
    <text evidence="2">The sequence shown here is derived from an EMBL/GenBank/DDBJ whole genome shotgun (WGS) entry which is preliminary data.</text>
</comment>
<accession>A0A370G5I7</accession>
<feature type="region of interest" description="Disordered" evidence="1">
    <location>
        <begin position="1"/>
        <end position="25"/>
    </location>
</feature>
<sequence length="264" mass="30117">MLRMFSQHWSKSSHQPTTKNTAHFSSSSIKLPKDFNLLTAQTTYQAVTHLAAIKGKKSEEIKTKYPQLLEHFFHGKIAYTLQYKSPEEVIKNGGLLSRKDLWVSNTRSGYNDGCICFSLLPEVTAIFSRGSIHSSSTKKTSKPYIYAFPLTGNFFIPGSQWREIISPGAFPLTRFWMCRELLDIDHQNKIHLGPIQGHIGKMDIIHGERLEAYLQNKLVKPNEIDFGEDFPLEFDINDTDESAKFQKAVKEHYDAIANQPTPRP</sequence>
<gene>
    <name evidence="2" type="ORF">C8D86_12928</name>
</gene>
<evidence type="ECO:0000313" key="2">
    <source>
        <dbReference type="EMBL" id="RDI39072.1"/>
    </source>
</evidence>
<feature type="compositionally biased region" description="Polar residues" evidence="1">
    <location>
        <begin position="7"/>
        <end position="25"/>
    </location>
</feature>
<evidence type="ECO:0000256" key="1">
    <source>
        <dbReference type="SAM" id="MobiDB-lite"/>
    </source>
</evidence>
<proteinExistence type="predicted"/>
<name>A0A370G5I7_9COXI</name>
<keyword evidence="3" id="KW-1185">Reference proteome</keyword>
<dbReference type="Proteomes" id="UP000254720">
    <property type="component" value="Unassembled WGS sequence"/>
</dbReference>
<dbReference type="EMBL" id="QQAX01000029">
    <property type="protein sequence ID" value="RDI39072.1"/>
    <property type="molecule type" value="Genomic_DNA"/>
</dbReference>
<protein>
    <submittedName>
        <fullName evidence="2">Uncharacterized protein</fullName>
    </submittedName>
</protein>
<evidence type="ECO:0000313" key="3">
    <source>
        <dbReference type="Proteomes" id="UP000254720"/>
    </source>
</evidence>
<dbReference type="RefSeq" id="WP_114835277.1">
    <property type="nucleotide sequence ID" value="NZ_LR699114.1"/>
</dbReference>